<reference evidence="1 2" key="1">
    <citation type="submission" date="2019-01" db="EMBL/GenBank/DDBJ databases">
        <title>Genome sequencing of strain FW100M-8.</title>
        <authorList>
            <person name="Heo J."/>
            <person name="Kim S.-J."/>
            <person name="Kim J.-S."/>
            <person name="Hong S.-B."/>
            <person name="Kwon S.-W."/>
        </authorList>
    </citation>
    <scope>NUCLEOTIDE SEQUENCE [LARGE SCALE GENOMIC DNA]</scope>
    <source>
        <strain evidence="1 2">FW100M-8</strain>
    </source>
</reference>
<dbReference type="GO" id="GO:0000287">
    <property type="term" value="F:magnesium ion binding"/>
    <property type="evidence" value="ECO:0007669"/>
    <property type="project" value="InterPro"/>
</dbReference>
<keyword evidence="2" id="KW-1185">Reference proteome</keyword>
<proteinExistence type="predicted"/>
<protein>
    <recommendedName>
        <fullName evidence="3">2-phosphosulfolactate phosphatase</fullName>
    </recommendedName>
</protein>
<dbReference type="Proteomes" id="UP000291259">
    <property type="component" value="Chromosome"/>
</dbReference>
<dbReference type="AlphaFoldDB" id="A0A4P6FRG1"/>
<dbReference type="OrthoDB" id="8588453at2"/>
<evidence type="ECO:0000313" key="1">
    <source>
        <dbReference type="EMBL" id="QAY73118.1"/>
    </source>
</evidence>
<dbReference type="Gene3D" id="3.90.1560.10">
    <property type="entry name" value="ComB-like"/>
    <property type="match status" value="1"/>
</dbReference>
<dbReference type="GO" id="GO:0050532">
    <property type="term" value="F:2-phosphosulfolactate phosphatase activity"/>
    <property type="evidence" value="ECO:0007669"/>
    <property type="project" value="InterPro"/>
</dbReference>
<dbReference type="KEGG" id="agf:ET445_06910"/>
<dbReference type="SUPFAM" id="SSF142823">
    <property type="entry name" value="ComB-like"/>
    <property type="match status" value="1"/>
</dbReference>
<accession>A0A4P6FRG1</accession>
<gene>
    <name evidence="1" type="ORF">ET445_06910</name>
</gene>
<dbReference type="InterPro" id="IPR036702">
    <property type="entry name" value="ComB-like_sf"/>
</dbReference>
<organism evidence="1 2">
    <name type="scientific">Agromyces protaetiae</name>
    <dbReference type="NCBI Taxonomy" id="2509455"/>
    <lineage>
        <taxon>Bacteria</taxon>
        <taxon>Bacillati</taxon>
        <taxon>Actinomycetota</taxon>
        <taxon>Actinomycetes</taxon>
        <taxon>Micrococcales</taxon>
        <taxon>Microbacteriaceae</taxon>
        <taxon>Agromyces</taxon>
    </lineage>
</organism>
<sequence>MTTHAPYSQGKYQVRFDQGDAGLARIAGGADIVVWVDALEEASGSDQVAPPVFAVPEGAAVVAASLTDASVVARWILAEQERLGRRAYLAIVAARDGGGFPVPDLLAAGALIDALIDLGIDDTSPEAAFVSSGFAGLKRAVRHLTSASAQGRQAAVDGATAERLNELATLGSITEVGDVRVLRAGV</sequence>
<dbReference type="RefSeq" id="WP_129190062.1">
    <property type="nucleotide sequence ID" value="NZ_CP035491.1"/>
</dbReference>
<name>A0A4P6FRG1_9MICO</name>
<dbReference type="EMBL" id="CP035491">
    <property type="protein sequence ID" value="QAY73118.1"/>
    <property type="molecule type" value="Genomic_DNA"/>
</dbReference>
<evidence type="ECO:0000313" key="2">
    <source>
        <dbReference type="Proteomes" id="UP000291259"/>
    </source>
</evidence>
<evidence type="ECO:0008006" key="3">
    <source>
        <dbReference type="Google" id="ProtNLM"/>
    </source>
</evidence>